<dbReference type="GO" id="GO:0008990">
    <property type="term" value="F:rRNA (guanine-N2-)-methyltransferase activity"/>
    <property type="evidence" value="ECO:0007669"/>
    <property type="project" value="TreeGrafter"/>
</dbReference>
<reference evidence="5" key="1">
    <citation type="submission" date="2020-07" db="EMBL/GenBank/DDBJ databases">
        <title>Complete genome sequencing of Clostridia bacterium strain 12CBH8.</title>
        <authorList>
            <person name="Sakamoto M."/>
            <person name="Murakami T."/>
            <person name="Mori H."/>
        </authorList>
    </citation>
    <scope>NUCLEOTIDE SEQUENCE [LARGE SCALE GENOMIC DNA]</scope>
    <source>
        <strain evidence="5">12CBH8</strain>
    </source>
</reference>
<feature type="domain" description="THUMP" evidence="3">
    <location>
        <begin position="58"/>
        <end position="155"/>
    </location>
</feature>
<protein>
    <submittedName>
        <fullName evidence="4">RNA methyltransferase</fullName>
    </submittedName>
</protein>
<dbReference type="Pfam" id="PF02926">
    <property type="entry name" value="THUMP"/>
    <property type="match status" value="1"/>
</dbReference>
<evidence type="ECO:0000313" key="4">
    <source>
        <dbReference type="EMBL" id="BCI60205.1"/>
    </source>
</evidence>
<evidence type="ECO:0000259" key="3">
    <source>
        <dbReference type="SMART" id="SM00981"/>
    </source>
</evidence>
<name>A0A7I8D2I7_9FIRM</name>
<accession>A0A7I8D2I7</accession>
<dbReference type="KEGG" id="sman:C12CBH8_08440"/>
<proteinExistence type="predicted"/>
<dbReference type="EMBL" id="AP023321">
    <property type="protein sequence ID" value="BCI60205.1"/>
    <property type="molecule type" value="Genomic_DNA"/>
</dbReference>
<dbReference type="Proteomes" id="UP000593890">
    <property type="component" value="Chromosome"/>
</dbReference>
<dbReference type="InterPro" id="IPR002052">
    <property type="entry name" value="DNA_methylase_N6_adenine_CS"/>
</dbReference>
<dbReference type="Pfam" id="PF01170">
    <property type="entry name" value="UPF0020"/>
    <property type="match status" value="1"/>
</dbReference>
<dbReference type="SUPFAM" id="SSF53335">
    <property type="entry name" value="S-adenosyl-L-methionine-dependent methyltransferases"/>
    <property type="match status" value="1"/>
</dbReference>
<dbReference type="Gene3D" id="3.30.2130.30">
    <property type="match status" value="1"/>
</dbReference>
<dbReference type="InterPro" id="IPR053943">
    <property type="entry name" value="RlmKL-like_Mtase_CS"/>
</dbReference>
<dbReference type="AlphaFoldDB" id="A0A7I8D2I7"/>
<sequence>MERIQLSAPCLFGLEGILASELRRMGAEDVRPDNGRVDFAGDLNMLCRANLGSRFAERIQIELGRFPAKTFDQLFEGVKRLPWEQWIGKKDAFPVKGWALESKLFSVPDCQSIVKKAVVERLKQKYGIGWFEETGAVHQIQFSIHKDEAALFLDTSGAGLHKRGYRPAANQAPIRETLAAAMADLAHVRGYSRVYDPMCGSGTLLIESALIALRIAPGLGRHFAAEKWEGISQEIWRSERQRAIGMIIRDNEFEAFGSDIDAHSLELTLENAHRAGVKDRIRVQQRDVRDFVPEGEKGTVLCNPPYGERLLDMKEAEDLYRILGRRFVKKEGWSYYIISPHDQFEQLFGSKADKRRKLYNGMIKCQYYMYFKDGRPAKKSGTVRR</sequence>
<evidence type="ECO:0000256" key="1">
    <source>
        <dbReference type="ARBA" id="ARBA00022603"/>
    </source>
</evidence>
<gene>
    <name evidence="4" type="ORF">C12CBH8_08440</name>
</gene>
<dbReference type="Pfam" id="PF22020">
    <property type="entry name" value="RlmL_1st"/>
    <property type="match status" value="1"/>
</dbReference>
<dbReference type="InterPro" id="IPR029063">
    <property type="entry name" value="SAM-dependent_MTases_sf"/>
</dbReference>
<evidence type="ECO:0000256" key="2">
    <source>
        <dbReference type="ARBA" id="ARBA00022679"/>
    </source>
</evidence>
<dbReference type="InterPro" id="IPR004114">
    <property type="entry name" value="THUMP_dom"/>
</dbReference>
<dbReference type="PANTHER" id="PTHR47313:SF1">
    <property type="entry name" value="RIBOSOMAL RNA LARGE SUBUNIT METHYLTRANSFERASE K_L"/>
    <property type="match status" value="1"/>
</dbReference>
<dbReference type="GO" id="GO:0070043">
    <property type="term" value="F:rRNA (guanine-N7-)-methyltransferase activity"/>
    <property type="evidence" value="ECO:0007669"/>
    <property type="project" value="TreeGrafter"/>
</dbReference>
<evidence type="ECO:0000313" key="5">
    <source>
        <dbReference type="Proteomes" id="UP000593890"/>
    </source>
</evidence>
<keyword evidence="2 4" id="KW-0808">Transferase</keyword>
<keyword evidence="5" id="KW-1185">Reference proteome</keyword>
<dbReference type="InterPro" id="IPR054170">
    <property type="entry name" value="RlmL_1st"/>
</dbReference>
<dbReference type="Gene3D" id="3.40.50.150">
    <property type="entry name" value="Vaccinia Virus protein VP39"/>
    <property type="match status" value="1"/>
</dbReference>
<dbReference type="RefSeq" id="WP_215533630.1">
    <property type="nucleotide sequence ID" value="NZ_AP023321.1"/>
</dbReference>
<dbReference type="CDD" id="cd11715">
    <property type="entry name" value="THUMP_AdoMetMT"/>
    <property type="match status" value="1"/>
</dbReference>
<organism evidence="4 5">
    <name type="scientific">Solibaculum mannosilyticum</name>
    <dbReference type="NCBI Taxonomy" id="2780922"/>
    <lineage>
        <taxon>Bacteria</taxon>
        <taxon>Bacillati</taxon>
        <taxon>Bacillota</taxon>
        <taxon>Clostridia</taxon>
        <taxon>Eubacteriales</taxon>
        <taxon>Oscillospiraceae</taxon>
        <taxon>Solibaculum</taxon>
    </lineage>
</organism>
<dbReference type="PANTHER" id="PTHR47313">
    <property type="entry name" value="RIBOSOMAL RNA LARGE SUBUNIT METHYLTRANSFERASE K/L"/>
    <property type="match status" value="1"/>
</dbReference>
<dbReference type="SMART" id="SM00981">
    <property type="entry name" value="THUMP"/>
    <property type="match status" value="1"/>
</dbReference>
<dbReference type="PROSITE" id="PS00092">
    <property type="entry name" value="N6_MTASE"/>
    <property type="match status" value="1"/>
</dbReference>
<dbReference type="PROSITE" id="PS01261">
    <property type="entry name" value="UPF0020"/>
    <property type="match status" value="1"/>
</dbReference>
<keyword evidence="1 4" id="KW-0489">Methyltransferase</keyword>
<dbReference type="GO" id="GO:0003723">
    <property type="term" value="F:RNA binding"/>
    <property type="evidence" value="ECO:0007669"/>
    <property type="project" value="InterPro"/>
</dbReference>
<dbReference type="InterPro" id="IPR000241">
    <property type="entry name" value="RlmKL-like_Mtase"/>
</dbReference>